<sequence>MDLVSSLECLKLDSQSEVLHKDGGGKDLLSPDMVSLNCDTPIIGSKAEEQKAAKQCLEKPSTSFKLHWNPSTIPIFGIKADAPKDKSSIGECLYCLKVGDHISRLCPYKSDVPKNAIVGSGCAVLCKVCGCRFKGSCCAECGITQGRAIFMNCSLCEKQGEHMNYECPTLKKKHYPSFCNCDPYMGLTVPSFSFQSL</sequence>
<evidence type="ECO:0000313" key="2">
    <source>
        <dbReference type="Proteomes" id="UP000006882"/>
    </source>
</evidence>
<reference evidence="1 2" key="1">
    <citation type="journal article" date="2013" name="Nat. Genet.">
        <title>The high-quality draft genome of peach (Prunus persica) identifies unique patterns of genetic diversity, domestication and genome evolution.</title>
        <authorList>
            <consortium name="International Peach Genome Initiative"/>
            <person name="Verde I."/>
            <person name="Abbott A.G."/>
            <person name="Scalabrin S."/>
            <person name="Jung S."/>
            <person name="Shu S."/>
            <person name="Marroni F."/>
            <person name="Zhebentyayeva T."/>
            <person name="Dettori M.T."/>
            <person name="Grimwood J."/>
            <person name="Cattonaro F."/>
            <person name="Zuccolo A."/>
            <person name="Rossini L."/>
            <person name="Jenkins J."/>
            <person name="Vendramin E."/>
            <person name="Meisel L.A."/>
            <person name="Decroocq V."/>
            <person name="Sosinski B."/>
            <person name="Prochnik S."/>
            <person name="Mitros T."/>
            <person name="Policriti A."/>
            <person name="Cipriani G."/>
            <person name="Dondini L."/>
            <person name="Ficklin S."/>
            <person name="Goodstein D.M."/>
            <person name="Xuan P."/>
            <person name="Del Fabbro C."/>
            <person name="Aramini V."/>
            <person name="Copetti D."/>
            <person name="Gonzalez S."/>
            <person name="Horner D.S."/>
            <person name="Falchi R."/>
            <person name="Lucas S."/>
            <person name="Mica E."/>
            <person name="Maldonado J."/>
            <person name="Lazzari B."/>
            <person name="Bielenberg D."/>
            <person name="Pirona R."/>
            <person name="Miculan M."/>
            <person name="Barakat A."/>
            <person name="Testolin R."/>
            <person name="Stella A."/>
            <person name="Tartarini S."/>
            <person name="Tonutti P."/>
            <person name="Arus P."/>
            <person name="Orellana A."/>
            <person name="Wells C."/>
            <person name="Main D."/>
            <person name="Vizzotto G."/>
            <person name="Silva H."/>
            <person name="Salamini F."/>
            <person name="Schmutz J."/>
            <person name="Morgante M."/>
            <person name="Rokhsar D.S."/>
        </authorList>
    </citation>
    <scope>NUCLEOTIDE SEQUENCE [LARGE SCALE GENOMIC DNA]</scope>
    <source>
        <strain evidence="2">cv. Nemared</strain>
    </source>
</reference>
<dbReference type="Proteomes" id="UP000006882">
    <property type="component" value="Chromosome G4"/>
</dbReference>
<dbReference type="EMBL" id="CM007654">
    <property type="protein sequence ID" value="ONI10940.1"/>
    <property type="molecule type" value="Genomic_DNA"/>
</dbReference>
<evidence type="ECO:0000313" key="1">
    <source>
        <dbReference type="EMBL" id="ONI10940.1"/>
    </source>
</evidence>
<protein>
    <submittedName>
        <fullName evidence="1">Uncharacterized protein</fullName>
    </submittedName>
</protein>
<organism evidence="1 2">
    <name type="scientific">Prunus persica</name>
    <name type="common">Peach</name>
    <name type="synonym">Amygdalus persica</name>
    <dbReference type="NCBI Taxonomy" id="3760"/>
    <lineage>
        <taxon>Eukaryota</taxon>
        <taxon>Viridiplantae</taxon>
        <taxon>Streptophyta</taxon>
        <taxon>Embryophyta</taxon>
        <taxon>Tracheophyta</taxon>
        <taxon>Spermatophyta</taxon>
        <taxon>Magnoliopsida</taxon>
        <taxon>eudicotyledons</taxon>
        <taxon>Gunneridae</taxon>
        <taxon>Pentapetalae</taxon>
        <taxon>rosids</taxon>
        <taxon>fabids</taxon>
        <taxon>Rosales</taxon>
        <taxon>Rosaceae</taxon>
        <taxon>Amygdaloideae</taxon>
        <taxon>Amygdaleae</taxon>
        <taxon>Prunus</taxon>
    </lineage>
</organism>
<accession>A0A251PIR6</accession>
<keyword evidence="2" id="KW-1185">Reference proteome</keyword>
<dbReference type="Gramene" id="ONI10940">
    <property type="protein sequence ID" value="ONI10940"/>
    <property type="gene ID" value="PRUPE_4G077500"/>
</dbReference>
<name>A0A251PIR6_PRUPE</name>
<gene>
    <name evidence="1" type="ORF">PRUPE_4G077500</name>
</gene>
<dbReference type="AlphaFoldDB" id="A0A251PIR6"/>
<proteinExistence type="predicted"/>